<dbReference type="EMBL" id="CAJVPS010002193">
    <property type="protein sequence ID" value="CAG8562239.1"/>
    <property type="molecule type" value="Genomic_DNA"/>
</dbReference>
<dbReference type="AlphaFoldDB" id="A0A9N9BBH1"/>
<reference evidence="1" key="1">
    <citation type="submission" date="2021-06" db="EMBL/GenBank/DDBJ databases">
        <authorList>
            <person name="Kallberg Y."/>
            <person name="Tangrot J."/>
            <person name="Rosling A."/>
        </authorList>
    </citation>
    <scope>NUCLEOTIDE SEQUENCE</scope>
    <source>
        <strain evidence="1">FL130A</strain>
    </source>
</reference>
<dbReference type="Proteomes" id="UP000789508">
    <property type="component" value="Unassembled WGS sequence"/>
</dbReference>
<accession>A0A9N9BBH1</accession>
<evidence type="ECO:0000313" key="1">
    <source>
        <dbReference type="EMBL" id="CAG8562239.1"/>
    </source>
</evidence>
<protein>
    <submittedName>
        <fullName evidence="1">4881_t:CDS:1</fullName>
    </submittedName>
</protein>
<gene>
    <name evidence="1" type="ORF">ALEPTO_LOCUS6405</name>
</gene>
<sequence length="390" mass="45456">MKICIIERFEVSANDIPEDVFRAHIDELWSLYLSGFIREAYKFSDDRGALYIVEANNLNEAKAVHLPLAIDALCTYQFITLGPYRTWEKLFQTNNEEIWKKLNTPAERLTYGCELKYFWMIATFNSNFTQEKYQNSVVEQAIETFRAYKAGIYDEFYVMQRPLIVTIRVLAKDIQEATIYIQKMPFAIQADQFRLKSIYRDSSKLIINDFLSYVKTTRFSTLSQETRERLHSQYTNYLASLKEIYEIMYDRLSATKKTEFNDLFIPPFPRPSKAVTLIASNYDLIARRITVPNLQQVVINFMRNFEPLGTERVDVTVKGGEDNEAGCDITFIVEVTVNVTCVIIDGRFDAIEANSLVIFDIEENSFEHTDSDEFTQCLYLTEYLMTLSNQ</sequence>
<organism evidence="1 2">
    <name type="scientific">Ambispora leptoticha</name>
    <dbReference type="NCBI Taxonomy" id="144679"/>
    <lineage>
        <taxon>Eukaryota</taxon>
        <taxon>Fungi</taxon>
        <taxon>Fungi incertae sedis</taxon>
        <taxon>Mucoromycota</taxon>
        <taxon>Glomeromycotina</taxon>
        <taxon>Glomeromycetes</taxon>
        <taxon>Archaeosporales</taxon>
        <taxon>Ambisporaceae</taxon>
        <taxon>Ambispora</taxon>
    </lineage>
</organism>
<dbReference type="OrthoDB" id="2437289at2759"/>
<evidence type="ECO:0000313" key="2">
    <source>
        <dbReference type="Proteomes" id="UP000789508"/>
    </source>
</evidence>
<proteinExistence type="predicted"/>
<name>A0A9N9BBH1_9GLOM</name>
<keyword evidence="2" id="KW-1185">Reference proteome</keyword>
<comment type="caution">
    <text evidence="1">The sequence shown here is derived from an EMBL/GenBank/DDBJ whole genome shotgun (WGS) entry which is preliminary data.</text>
</comment>